<keyword evidence="3" id="KW-1185">Reference proteome</keyword>
<dbReference type="InterPro" id="IPR037151">
    <property type="entry name" value="AlkB-like_sf"/>
</dbReference>
<sequence>MTIRTKKDTSTGTGMPRTVQRIPLPHSSMFAMVLQTNTRWMHPMRQDKRPEREDQDRRGAVDRC</sequence>
<dbReference type="Proteomes" id="UP000218811">
    <property type="component" value="Unassembled WGS sequence"/>
</dbReference>
<evidence type="ECO:0000313" key="2">
    <source>
        <dbReference type="EMBL" id="PCH34883.1"/>
    </source>
</evidence>
<proteinExistence type="predicted"/>
<evidence type="ECO:0000313" key="3">
    <source>
        <dbReference type="Proteomes" id="UP000218811"/>
    </source>
</evidence>
<name>A0A2H3J523_WOLCO</name>
<dbReference type="AlphaFoldDB" id="A0A2H3J523"/>
<organism evidence="2 3">
    <name type="scientific">Wolfiporia cocos (strain MD-104)</name>
    <name type="common">Brown rot fungus</name>
    <dbReference type="NCBI Taxonomy" id="742152"/>
    <lineage>
        <taxon>Eukaryota</taxon>
        <taxon>Fungi</taxon>
        <taxon>Dikarya</taxon>
        <taxon>Basidiomycota</taxon>
        <taxon>Agaricomycotina</taxon>
        <taxon>Agaricomycetes</taxon>
        <taxon>Polyporales</taxon>
        <taxon>Phaeolaceae</taxon>
        <taxon>Wolfiporia</taxon>
    </lineage>
</organism>
<accession>A0A2H3J523</accession>
<feature type="region of interest" description="Disordered" evidence="1">
    <location>
        <begin position="40"/>
        <end position="64"/>
    </location>
</feature>
<protein>
    <submittedName>
        <fullName evidence="2">Uncharacterized protein</fullName>
    </submittedName>
</protein>
<dbReference type="Gene3D" id="2.60.120.590">
    <property type="entry name" value="Alpha-ketoglutarate-dependent dioxygenase AlkB-like"/>
    <property type="match status" value="1"/>
</dbReference>
<feature type="region of interest" description="Disordered" evidence="1">
    <location>
        <begin position="1"/>
        <end position="26"/>
    </location>
</feature>
<evidence type="ECO:0000256" key="1">
    <source>
        <dbReference type="SAM" id="MobiDB-lite"/>
    </source>
</evidence>
<feature type="compositionally biased region" description="Basic and acidic residues" evidence="1">
    <location>
        <begin position="44"/>
        <end position="64"/>
    </location>
</feature>
<dbReference type="OrthoDB" id="445341at2759"/>
<reference evidence="2 3" key="1">
    <citation type="journal article" date="2012" name="Science">
        <title>The Paleozoic origin of enzymatic lignin decomposition reconstructed from 31 fungal genomes.</title>
        <authorList>
            <person name="Floudas D."/>
            <person name="Binder M."/>
            <person name="Riley R."/>
            <person name="Barry K."/>
            <person name="Blanchette R.A."/>
            <person name="Henrissat B."/>
            <person name="Martinez A.T."/>
            <person name="Otillar R."/>
            <person name="Spatafora J.W."/>
            <person name="Yadav J.S."/>
            <person name="Aerts A."/>
            <person name="Benoit I."/>
            <person name="Boyd A."/>
            <person name="Carlson A."/>
            <person name="Copeland A."/>
            <person name="Coutinho P.M."/>
            <person name="de Vries R.P."/>
            <person name="Ferreira P."/>
            <person name="Findley K."/>
            <person name="Foster B."/>
            <person name="Gaskell J."/>
            <person name="Glotzer D."/>
            <person name="Gorecki P."/>
            <person name="Heitman J."/>
            <person name="Hesse C."/>
            <person name="Hori C."/>
            <person name="Igarashi K."/>
            <person name="Jurgens J.A."/>
            <person name="Kallen N."/>
            <person name="Kersten P."/>
            <person name="Kohler A."/>
            <person name="Kuees U."/>
            <person name="Kumar T.K.A."/>
            <person name="Kuo A."/>
            <person name="LaButti K."/>
            <person name="Larrondo L.F."/>
            <person name="Lindquist E."/>
            <person name="Ling A."/>
            <person name="Lombard V."/>
            <person name="Lucas S."/>
            <person name="Lundell T."/>
            <person name="Martin R."/>
            <person name="McLaughlin D.J."/>
            <person name="Morgenstern I."/>
            <person name="Morin E."/>
            <person name="Murat C."/>
            <person name="Nagy L.G."/>
            <person name="Nolan M."/>
            <person name="Ohm R.A."/>
            <person name="Patyshakuliyeva A."/>
            <person name="Rokas A."/>
            <person name="Ruiz-Duenas F.J."/>
            <person name="Sabat G."/>
            <person name="Salamov A."/>
            <person name="Samejima M."/>
            <person name="Schmutz J."/>
            <person name="Slot J.C."/>
            <person name="St John F."/>
            <person name="Stenlid J."/>
            <person name="Sun H."/>
            <person name="Sun S."/>
            <person name="Syed K."/>
            <person name="Tsang A."/>
            <person name="Wiebenga A."/>
            <person name="Young D."/>
            <person name="Pisabarro A."/>
            <person name="Eastwood D.C."/>
            <person name="Martin F."/>
            <person name="Cullen D."/>
            <person name="Grigoriev I.V."/>
            <person name="Hibbett D.S."/>
        </authorList>
    </citation>
    <scope>NUCLEOTIDE SEQUENCE [LARGE SCALE GENOMIC DNA]</scope>
    <source>
        <strain evidence="2 3">MD-104</strain>
    </source>
</reference>
<dbReference type="EMBL" id="KB467832">
    <property type="protein sequence ID" value="PCH34883.1"/>
    <property type="molecule type" value="Genomic_DNA"/>
</dbReference>
<gene>
    <name evidence="2" type="ORF">WOLCODRAFT_139629</name>
</gene>